<dbReference type="Gene3D" id="3.40.50.300">
    <property type="entry name" value="P-loop containing nucleotide triphosphate hydrolases"/>
    <property type="match status" value="1"/>
</dbReference>
<dbReference type="Proteomes" id="UP000728106">
    <property type="component" value="Unassembled WGS sequence"/>
</dbReference>
<dbReference type="InterPro" id="IPR013317">
    <property type="entry name" value="DnaA_dom"/>
</dbReference>
<dbReference type="InterPro" id="IPR027417">
    <property type="entry name" value="P-loop_NTPase"/>
</dbReference>
<dbReference type="SUPFAM" id="SSF52540">
    <property type="entry name" value="P-loop containing nucleoside triphosphate hydrolases"/>
    <property type="match status" value="1"/>
</dbReference>
<dbReference type="RefSeq" id="WP_003609391.1">
    <property type="nucleotide sequence ID" value="NZ_ALXH01000026.1"/>
</dbReference>
<evidence type="ECO:0000313" key="4">
    <source>
        <dbReference type="Proteomes" id="UP000728106"/>
    </source>
</evidence>
<dbReference type="NCBIfam" id="NF006505">
    <property type="entry name" value="PRK08939.1"/>
    <property type="match status" value="1"/>
</dbReference>
<dbReference type="EMBL" id="JAAOCX010000002">
    <property type="protein sequence ID" value="MBJ7631938.1"/>
    <property type="molecule type" value="Genomic_DNA"/>
</dbReference>
<reference evidence="3" key="1">
    <citation type="submission" date="2020-02" db="EMBL/GenBank/DDBJ databases">
        <authorList>
            <person name="Fontana A."/>
            <person name="Patrone V."/>
            <person name="Morelli L."/>
        </authorList>
    </citation>
    <scope>NUCLEOTIDE SEQUENCE</scope>
    <source>
        <strain evidence="2">CCUG 30943</strain>
        <strain evidence="3">CCUG 43002</strain>
    </source>
</reference>
<evidence type="ECO:0000259" key="1">
    <source>
        <dbReference type="SMART" id="SM00382"/>
    </source>
</evidence>
<dbReference type="Pfam" id="PF07319">
    <property type="entry name" value="DnaI_N"/>
    <property type="match status" value="1"/>
</dbReference>
<name>A0A0R2F569_WEICO</name>
<reference evidence="3 4" key="2">
    <citation type="journal article" date="2021" name="Int. J. Food Microbiol.">
        <title>Safety demonstration of a microbial species for use in the food chain: Weissella confusa.</title>
        <authorList>
            <person name="Bourdichon F."/>
            <person name="Patrone V."/>
            <person name="Fontana A."/>
            <person name="Milani G."/>
            <person name="Morelli L."/>
        </authorList>
    </citation>
    <scope>NUCLEOTIDE SEQUENCE [LARGE SCALE GENOMIC DNA]</scope>
    <source>
        <strain evidence="2">CCUG 30943</strain>
        <strain evidence="3 4">CCUG 43002</strain>
    </source>
</reference>
<sequence length="326" mass="36967">MADETFHLNRQTDSDNPMDVGQALDQFMNKKNLHARYAAIQKEVFAEPGIKAFFEQNKDVLTRDIVNRDFAVLYEFYTQVKNAAAGKPVVHRGYKPMLEVTENRIVIVYQPDEETLAAQRLQMQANLVQSIGMPKLIERARLDDFSEDDGDRLAALTAVINFVSAYIADPKAYHRGLYIHGSYGIGKTHLMGAMANELAQEGIPVTLVHFPSFAVEMRGSIDSKENPQDKINAIKRVPILVLDDIGAESITAWIRDDILGVILEYRMQNELPTFFTSNFSMDQLEKEHFTVTKSGAEPVKAERLMQRIHFLAKEIQMAGDNRRVFD</sequence>
<dbReference type="PANTHER" id="PTHR30050:SF8">
    <property type="entry name" value="PRIMOSOMAL PROTEIN DNAI"/>
    <property type="match status" value="1"/>
</dbReference>
<dbReference type="CDD" id="cd00009">
    <property type="entry name" value="AAA"/>
    <property type="match status" value="1"/>
</dbReference>
<dbReference type="InterPro" id="IPR003593">
    <property type="entry name" value="AAA+_ATPase"/>
</dbReference>
<dbReference type="Pfam" id="PF00308">
    <property type="entry name" value="Bac_DnaA"/>
    <property type="match status" value="1"/>
</dbReference>
<proteinExistence type="predicted"/>
<accession>A0A0R2F569</accession>
<gene>
    <name evidence="3" type="primary">dnaI</name>
    <name evidence="3" type="ORF">HAU20_06970</name>
    <name evidence="2" type="ORF">HAU43_02300</name>
</gene>
<dbReference type="EMBL" id="JAAOCP010000007">
    <property type="protein sequence ID" value="MBJ7639120.1"/>
    <property type="molecule type" value="Genomic_DNA"/>
</dbReference>
<keyword evidence="4" id="KW-1185">Reference proteome</keyword>
<feature type="domain" description="AAA+ ATPase" evidence="1">
    <location>
        <begin position="173"/>
        <end position="314"/>
    </location>
</feature>
<dbReference type="PANTHER" id="PTHR30050">
    <property type="entry name" value="CHROMOSOMAL REPLICATION INITIATOR PROTEIN DNAA"/>
    <property type="match status" value="1"/>
</dbReference>
<dbReference type="GO" id="GO:0006260">
    <property type="term" value="P:DNA replication"/>
    <property type="evidence" value="ECO:0007669"/>
    <property type="project" value="TreeGrafter"/>
</dbReference>
<dbReference type="InterPro" id="IPR009928">
    <property type="entry name" value="DnaI_N"/>
</dbReference>
<comment type="caution">
    <text evidence="3">The sequence shown here is derived from an EMBL/GenBank/DDBJ whole genome shotgun (WGS) entry which is preliminary data.</text>
</comment>
<dbReference type="GeneID" id="57978900"/>
<dbReference type="Proteomes" id="UP000808038">
    <property type="component" value="Unassembled WGS sequence"/>
</dbReference>
<dbReference type="OrthoDB" id="61127at2"/>
<organism evidence="3 4">
    <name type="scientific">Weissella confusa</name>
    <name type="common">Lactobacillus confusus</name>
    <dbReference type="NCBI Taxonomy" id="1583"/>
    <lineage>
        <taxon>Bacteria</taxon>
        <taxon>Bacillati</taxon>
        <taxon>Bacillota</taxon>
        <taxon>Bacilli</taxon>
        <taxon>Lactobacillales</taxon>
        <taxon>Lactobacillaceae</taxon>
        <taxon>Weissella</taxon>
    </lineage>
</organism>
<evidence type="ECO:0000313" key="2">
    <source>
        <dbReference type="EMBL" id="MBJ7631938.1"/>
    </source>
</evidence>
<dbReference type="SMART" id="SM00382">
    <property type="entry name" value="AAA"/>
    <property type="match status" value="1"/>
</dbReference>
<dbReference type="AlphaFoldDB" id="A0A0R2F569"/>
<protein>
    <submittedName>
        <fullName evidence="3">Primosomal protein DnaI</fullName>
    </submittedName>
</protein>
<evidence type="ECO:0000313" key="3">
    <source>
        <dbReference type="EMBL" id="MBJ7639120.1"/>
    </source>
</evidence>